<keyword evidence="2" id="KW-0732">Signal</keyword>
<dbReference type="SMART" id="SM00327">
    <property type="entry name" value="VWA"/>
    <property type="match status" value="1"/>
</dbReference>
<dbReference type="NCBIfam" id="TIGR03436">
    <property type="entry name" value="acidobact_VWFA"/>
    <property type="match status" value="1"/>
</dbReference>
<dbReference type="Gene3D" id="3.40.50.410">
    <property type="entry name" value="von Willebrand factor, type A domain"/>
    <property type="match status" value="1"/>
</dbReference>
<protein>
    <submittedName>
        <fullName evidence="4">VWA domain-containing protein</fullName>
    </submittedName>
</protein>
<dbReference type="InterPro" id="IPR002035">
    <property type="entry name" value="VWF_A"/>
</dbReference>
<dbReference type="EMBL" id="QVQT01000003">
    <property type="protein sequence ID" value="RFU17277.1"/>
    <property type="molecule type" value="Genomic_DNA"/>
</dbReference>
<dbReference type="SUPFAM" id="SSF53300">
    <property type="entry name" value="vWA-like"/>
    <property type="match status" value="1"/>
</dbReference>
<name>A0A372IQQ7_9BACT</name>
<feature type="region of interest" description="Disordered" evidence="1">
    <location>
        <begin position="24"/>
        <end position="67"/>
    </location>
</feature>
<gene>
    <name evidence="4" type="ORF">D0Y96_10190</name>
</gene>
<proteinExistence type="predicted"/>
<dbReference type="AlphaFoldDB" id="A0A372IQQ7"/>
<evidence type="ECO:0000313" key="5">
    <source>
        <dbReference type="Proteomes" id="UP000264702"/>
    </source>
</evidence>
<dbReference type="InterPro" id="IPR017802">
    <property type="entry name" value="VWFA-rel_acidobac-type"/>
</dbReference>
<dbReference type="RefSeq" id="WP_117299809.1">
    <property type="nucleotide sequence ID" value="NZ_QVQT02000003.1"/>
</dbReference>
<organism evidence="4 5">
    <name type="scientific">Paracidobacterium acidisoli</name>
    <dbReference type="NCBI Taxonomy" id="2303751"/>
    <lineage>
        <taxon>Bacteria</taxon>
        <taxon>Pseudomonadati</taxon>
        <taxon>Acidobacteriota</taxon>
        <taxon>Terriglobia</taxon>
        <taxon>Terriglobales</taxon>
        <taxon>Acidobacteriaceae</taxon>
        <taxon>Paracidobacterium</taxon>
    </lineage>
</organism>
<feature type="signal peptide" evidence="2">
    <location>
        <begin position="1"/>
        <end position="22"/>
    </location>
</feature>
<evidence type="ECO:0000256" key="1">
    <source>
        <dbReference type="SAM" id="MobiDB-lite"/>
    </source>
</evidence>
<dbReference type="Proteomes" id="UP000264702">
    <property type="component" value="Unassembled WGS sequence"/>
</dbReference>
<sequence>MSSAAAFLATALFCSLSSPALAAQNSSAAQQQPAAAQAPAPQTPASQTPSAPVPGQLPAENAQQAPADDSQLTIKANVNEVDLVFTVTDRHGRFIKDLKESDFALLDNQRAPAQVYSFTQETNLPLRIGILIDTSTSIRQRFQFEQQAAIAFLLGVMHPATDKAFVEGFDVTPDYRQGWTSNLDSLTTGINALTPGGGTALYDAIYSGCRDKLLDAARGQEPVRKVMVIVSDGDDNQSHAYLDDAVKECQRAETIIYAISTNVSPSRDRGDDILTKMAEATGGRAFFPKSIEDMPVSFQQIQDELRSQYALVYKPADFKADGSFRSIYLFCLDRKYLVRATKGYFTAKSQ</sequence>
<feature type="domain" description="VWFA" evidence="3">
    <location>
        <begin position="127"/>
        <end position="305"/>
    </location>
</feature>
<accession>A0A372IQQ7</accession>
<comment type="caution">
    <text evidence="4">The sequence shown here is derived from an EMBL/GenBank/DDBJ whole genome shotgun (WGS) entry which is preliminary data.</text>
</comment>
<dbReference type="OrthoDB" id="113098at2"/>
<keyword evidence="5" id="KW-1185">Reference proteome</keyword>
<dbReference type="PROSITE" id="PS50234">
    <property type="entry name" value="VWFA"/>
    <property type="match status" value="1"/>
</dbReference>
<evidence type="ECO:0000256" key="2">
    <source>
        <dbReference type="SAM" id="SignalP"/>
    </source>
</evidence>
<reference evidence="4 5" key="1">
    <citation type="submission" date="2018-08" db="EMBL/GenBank/DDBJ databases">
        <title>Acidipila sp. 4G-K13, an acidobacterium isolated from forest soil.</title>
        <authorList>
            <person name="Gao Z.-H."/>
            <person name="Qiu L.-H."/>
        </authorList>
    </citation>
    <scope>NUCLEOTIDE SEQUENCE [LARGE SCALE GENOMIC DNA]</scope>
    <source>
        <strain evidence="4 5">4G-K13</strain>
    </source>
</reference>
<dbReference type="CDD" id="cd00198">
    <property type="entry name" value="vWFA"/>
    <property type="match status" value="1"/>
</dbReference>
<dbReference type="Pfam" id="PF00092">
    <property type="entry name" value="VWA"/>
    <property type="match status" value="1"/>
</dbReference>
<feature type="compositionally biased region" description="Low complexity" evidence="1">
    <location>
        <begin position="24"/>
        <end position="50"/>
    </location>
</feature>
<evidence type="ECO:0000259" key="3">
    <source>
        <dbReference type="PROSITE" id="PS50234"/>
    </source>
</evidence>
<dbReference type="InterPro" id="IPR036465">
    <property type="entry name" value="vWFA_dom_sf"/>
</dbReference>
<feature type="chain" id="PRO_5016580868" evidence="2">
    <location>
        <begin position="23"/>
        <end position="350"/>
    </location>
</feature>
<evidence type="ECO:0000313" key="4">
    <source>
        <dbReference type="EMBL" id="RFU17277.1"/>
    </source>
</evidence>